<dbReference type="PANTHER" id="PTHR47371:SF3">
    <property type="entry name" value="PHOSPHOGLYCEROL TRANSFERASE I"/>
    <property type="match status" value="1"/>
</dbReference>
<comment type="pathway">
    <text evidence="2">Cell wall biogenesis; lipoteichoic acid biosynthesis.</text>
</comment>
<comment type="caution">
    <text evidence="10">The sequence shown here is derived from an EMBL/GenBank/DDBJ whole genome shotgun (WGS) entry which is preliminary data.</text>
</comment>
<feature type="region of interest" description="Disordered" evidence="7">
    <location>
        <begin position="508"/>
        <end position="685"/>
    </location>
</feature>
<dbReference type="CDD" id="cd16015">
    <property type="entry name" value="LTA_synthase"/>
    <property type="match status" value="1"/>
</dbReference>
<evidence type="ECO:0000256" key="5">
    <source>
        <dbReference type="ARBA" id="ARBA00022989"/>
    </source>
</evidence>
<evidence type="ECO:0000256" key="7">
    <source>
        <dbReference type="SAM" id="MobiDB-lite"/>
    </source>
</evidence>
<keyword evidence="4 8" id="KW-0812">Transmembrane</keyword>
<dbReference type="InterPro" id="IPR050448">
    <property type="entry name" value="OpgB/LTA_synthase_biosynth"/>
</dbReference>
<dbReference type="OrthoDB" id="9760224at2"/>
<dbReference type="Gene3D" id="3.40.720.10">
    <property type="entry name" value="Alkaline Phosphatase, subunit A"/>
    <property type="match status" value="1"/>
</dbReference>
<name>A0A1U7NKP2_9FIRM</name>
<evidence type="ECO:0000256" key="4">
    <source>
        <dbReference type="ARBA" id="ARBA00022692"/>
    </source>
</evidence>
<organism evidence="10 11">
    <name type="scientific">Dubosiella newyorkensis</name>
    <dbReference type="NCBI Taxonomy" id="1862672"/>
    <lineage>
        <taxon>Bacteria</taxon>
        <taxon>Bacillati</taxon>
        <taxon>Bacillota</taxon>
        <taxon>Erysipelotrichia</taxon>
        <taxon>Erysipelotrichales</taxon>
        <taxon>Erysipelotrichaceae</taxon>
        <taxon>Dubosiella</taxon>
    </lineage>
</organism>
<feature type="compositionally biased region" description="Low complexity" evidence="7">
    <location>
        <begin position="641"/>
        <end position="673"/>
    </location>
</feature>
<evidence type="ECO:0000256" key="3">
    <source>
        <dbReference type="ARBA" id="ARBA00022475"/>
    </source>
</evidence>
<keyword evidence="6 8" id="KW-0472">Membrane</keyword>
<dbReference type="GeneID" id="78276146"/>
<dbReference type="EMBL" id="MPKA01000090">
    <property type="protein sequence ID" value="OLU44990.1"/>
    <property type="molecule type" value="Genomic_DNA"/>
</dbReference>
<proteinExistence type="predicted"/>
<evidence type="ECO:0000313" key="10">
    <source>
        <dbReference type="EMBL" id="OLU44990.1"/>
    </source>
</evidence>
<dbReference type="SUPFAM" id="SSF53649">
    <property type="entry name" value="Alkaline phosphatase-like"/>
    <property type="match status" value="1"/>
</dbReference>
<evidence type="ECO:0000259" key="9">
    <source>
        <dbReference type="Pfam" id="PF00884"/>
    </source>
</evidence>
<protein>
    <recommendedName>
        <fullName evidence="9">Sulfatase N-terminal domain-containing protein</fullName>
    </recommendedName>
</protein>
<keyword evidence="3" id="KW-1003">Cell membrane</keyword>
<evidence type="ECO:0000256" key="8">
    <source>
        <dbReference type="SAM" id="Phobius"/>
    </source>
</evidence>
<reference evidence="10 11" key="1">
    <citation type="submission" date="2016-11" db="EMBL/GenBank/DDBJ databases">
        <title>Description of two novel members of the family Erysipelotrichaceae: Ileibacterium lipovorans gen. nov., sp. nov. and Dubosiella newyorkensis, gen. nov., sp. nov.</title>
        <authorList>
            <person name="Cox L.M."/>
            <person name="Sohn J."/>
            <person name="Tyrrell K.L."/>
            <person name="Citron D.M."/>
            <person name="Lawson P.A."/>
            <person name="Patel N.B."/>
            <person name="Iizumi T."/>
            <person name="Perez-Perez G.I."/>
            <person name="Goldstein E.J."/>
            <person name="Blaser M.J."/>
        </authorList>
    </citation>
    <scope>NUCLEOTIDE SEQUENCE [LARGE SCALE GENOMIC DNA]</scope>
    <source>
        <strain evidence="10 11">NYU-BL-A4</strain>
    </source>
</reference>
<feature type="compositionally biased region" description="Low complexity" evidence="7">
    <location>
        <begin position="571"/>
        <end position="634"/>
    </location>
</feature>
<dbReference type="RefSeq" id="WP_076341995.1">
    <property type="nucleotide sequence ID" value="NZ_CAPDDE010000008.1"/>
</dbReference>
<dbReference type="Proteomes" id="UP000186705">
    <property type="component" value="Unassembled WGS sequence"/>
</dbReference>
<dbReference type="GO" id="GO:0005886">
    <property type="term" value="C:plasma membrane"/>
    <property type="evidence" value="ECO:0007669"/>
    <property type="project" value="UniProtKB-SubCell"/>
</dbReference>
<feature type="compositionally biased region" description="Low complexity" evidence="7">
    <location>
        <begin position="522"/>
        <end position="535"/>
    </location>
</feature>
<evidence type="ECO:0000256" key="2">
    <source>
        <dbReference type="ARBA" id="ARBA00004936"/>
    </source>
</evidence>
<dbReference type="AlphaFoldDB" id="A0A1U7NKP2"/>
<evidence type="ECO:0000256" key="6">
    <source>
        <dbReference type="ARBA" id="ARBA00023136"/>
    </source>
</evidence>
<sequence length="685" mass="75278">MWIFLSTLSYIFFLLLNIIIYAKYYFTSRLTVGGFAQVLYTLQNSMSGSENTVAEVIGDFFARQWPLLLIGTLAYIALLLVYIYNKQGILKTKFDPAKFTQTLKGGIIVLLCLMISVDTFQGIALYEMLGIGEYQASLGKESDLYEKYYVDANTTEIKFPEKKRNLIYILCESMEQSYTDTKEGGGFKKSLIPELTKLAKENTDFSAKDDKNLNGGLTPGNTVWTIAGIAAQSMAIPLNIGNGEFNRNFEDSSQFMPTVQGLGDILEDEGYHNYFMCGSDAAFAGRKNYYEQHGNYQIFDYNTAKKDGIIDDDYYVFWGYEDKKLFQYAKKELTDIAKNDQPFNFTMLTVDTHFQDGYKCPDCPDEFDSQYENVIKCSDHKVAEFVKWCQKQDFYKDTTIVIAGDHQSMDGFVAEAVPDDFTRKTFFTVINGPEYKLNRTREYSTMDIFPTILESLGATIQGSRLGLGTSLYSETPTLIELLGYDELNRQMSYTSKFYNEVIMSGDESKMPKKEGEEEQQPQEEQQVVQAPTAQEYQANRDNFSDSNYVWTPPVYNEPVYNEPSYTPPAQDTGTDNPGDSGTTTPPSTGGDSGTTTPPSTGGDSGSTTPPSTGGDSGTTTPPSSGGDSGTTTPPLGGGDSGTTTPPSTGGDSGTTTPPSTGGDSGGTTPPSTGGDSGTMQSAPTE</sequence>
<feature type="transmembrane region" description="Helical" evidence="8">
    <location>
        <begin position="105"/>
        <end position="126"/>
    </location>
</feature>
<feature type="domain" description="Sulfatase N-terminal" evidence="9">
    <location>
        <begin position="165"/>
        <end position="457"/>
    </location>
</feature>
<keyword evidence="5 8" id="KW-1133">Transmembrane helix</keyword>
<comment type="subcellular location">
    <subcellularLocation>
        <location evidence="1">Cell membrane</location>
        <topology evidence="1">Multi-pass membrane protein</topology>
    </subcellularLocation>
</comment>
<evidence type="ECO:0000256" key="1">
    <source>
        <dbReference type="ARBA" id="ARBA00004651"/>
    </source>
</evidence>
<feature type="compositionally biased region" description="Polar residues" evidence="7">
    <location>
        <begin position="536"/>
        <end position="549"/>
    </location>
</feature>
<dbReference type="InterPro" id="IPR000917">
    <property type="entry name" value="Sulfatase_N"/>
</dbReference>
<gene>
    <name evidence="10" type="ORF">BO225_09355</name>
</gene>
<dbReference type="InterPro" id="IPR017850">
    <property type="entry name" value="Alkaline_phosphatase_core_sf"/>
</dbReference>
<feature type="transmembrane region" description="Helical" evidence="8">
    <location>
        <begin position="7"/>
        <end position="26"/>
    </location>
</feature>
<accession>A0A1U7NKP2</accession>
<keyword evidence="11" id="KW-1185">Reference proteome</keyword>
<evidence type="ECO:0000313" key="11">
    <source>
        <dbReference type="Proteomes" id="UP000186705"/>
    </source>
</evidence>
<dbReference type="Pfam" id="PF00884">
    <property type="entry name" value="Sulfatase"/>
    <property type="match status" value="1"/>
</dbReference>
<dbReference type="STRING" id="1862672.BO225_09355"/>
<feature type="transmembrane region" description="Helical" evidence="8">
    <location>
        <begin position="65"/>
        <end position="84"/>
    </location>
</feature>
<dbReference type="PANTHER" id="PTHR47371">
    <property type="entry name" value="LIPOTEICHOIC ACID SYNTHASE"/>
    <property type="match status" value="1"/>
</dbReference>